<evidence type="ECO:0000256" key="2">
    <source>
        <dbReference type="ARBA" id="ARBA00022679"/>
    </source>
</evidence>
<evidence type="ECO:0000256" key="5">
    <source>
        <dbReference type="ARBA" id="ARBA00022723"/>
    </source>
</evidence>
<keyword evidence="11" id="KW-0511">Multifunctional enzyme</keyword>
<comment type="function">
    <text evidence="11">Catalyzes the addition and repair of the essential 3'-terminal CCA sequence in tRNAs without using a nucleic acid template. Adds these three nucleotides in the order of C, C, and A to the tRNA nucleotide-73, using CTP and ATP as substrates and producing inorganic pyrophosphate. tRNA 3'-terminal CCA addition is required both for tRNA processing and repair. Also involved in tRNA surveillance by mediating tandem CCA addition to generate a CCACCA at the 3' terminus of unstable tRNAs. While stable tRNAs receive only 3'-terminal CCA, unstable tRNAs are marked with CCACCA and rapidly degraded.</text>
</comment>
<comment type="catalytic activity">
    <reaction evidence="11">
        <text>a tRNA with a 3' CCA end + 2 CTP + ATP = a tRNA with a 3' CCACCA end + 3 diphosphate</text>
        <dbReference type="Rhea" id="RHEA:76235"/>
        <dbReference type="Rhea" id="RHEA-COMP:10468"/>
        <dbReference type="Rhea" id="RHEA-COMP:18655"/>
        <dbReference type="ChEBI" id="CHEBI:30616"/>
        <dbReference type="ChEBI" id="CHEBI:33019"/>
        <dbReference type="ChEBI" id="CHEBI:37563"/>
        <dbReference type="ChEBI" id="CHEBI:83071"/>
        <dbReference type="ChEBI" id="CHEBI:195187"/>
    </reaction>
</comment>
<dbReference type="GO" id="GO:0004810">
    <property type="term" value="F:CCA tRNA nucleotidyltransferase activity"/>
    <property type="evidence" value="ECO:0007669"/>
    <property type="project" value="UniProtKB-UniRule"/>
</dbReference>
<keyword evidence="1 11" id="KW-0533">Nickel</keyword>
<feature type="binding site" evidence="11">
    <location>
        <position position="8"/>
    </location>
    <ligand>
        <name>ATP</name>
        <dbReference type="ChEBI" id="CHEBI:30616"/>
    </ligand>
</feature>
<dbReference type="PANTHER" id="PTHR47545:SF1">
    <property type="entry name" value="MULTIFUNCTIONAL CCA PROTEIN"/>
    <property type="match status" value="1"/>
</dbReference>
<feature type="binding site" evidence="11">
    <location>
        <position position="11"/>
    </location>
    <ligand>
        <name>ATP</name>
        <dbReference type="ChEBI" id="CHEBI:30616"/>
    </ligand>
</feature>
<comment type="caution">
    <text evidence="13">The sequence shown here is derived from an EMBL/GenBank/DDBJ whole genome shotgun (WGS) entry which is preliminary data.</text>
</comment>
<dbReference type="InterPro" id="IPR012006">
    <property type="entry name" value="CCA_bact"/>
</dbReference>
<evidence type="ECO:0000313" key="13">
    <source>
        <dbReference type="EMBL" id="TSE34348.1"/>
    </source>
</evidence>
<feature type="binding site" evidence="11">
    <location>
        <position position="102"/>
    </location>
    <ligand>
        <name>ATP</name>
        <dbReference type="ChEBI" id="CHEBI:30616"/>
    </ligand>
</feature>
<dbReference type="Proteomes" id="UP000318294">
    <property type="component" value="Unassembled WGS sequence"/>
</dbReference>
<dbReference type="CDD" id="cd00077">
    <property type="entry name" value="HDc"/>
    <property type="match status" value="1"/>
</dbReference>
<keyword evidence="8 11" id="KW-0067">ATP-binding</keyword>
<dbReference type="GO" id="GO:0004112">
    <property type="term" value="F:cyclic-nucleotide phosphodiesterase activity"/>
    <property type="evidence" value="ECO:0007669"/>
    <property type="project" value="UniProtKB-UniRule"/>
</dbReference>
<comment type="catalytic activity">
    <reaction evidence="11">
        <text>a tRNA precursor + 2 CTP + ATP = a tRNA with a 3' CCA end + 3 diphosphate</text>
        <dbReference type="Rhea" id="RHEA:14433"/>
        <dbReference type="Rhea" id="RHEA-COMP:10465"/>
        <dbReference type="Rhea" id="RHEA-COMP:10468"/>
        <dbReference type="ChEBI" id="CHEBI:30616"/>
        <dbReference type="ChEBI" id="CHEBI:33019"/>
        <dbReference type="ChEBI" id="CHEBI:37563"/>
        <dbReference type="ChEBI" id="CHEBI:74896"/>
        <dbReference type="ChEBI" id="CHEBI:83071"/>
        <dbReference type="EC" id="2.7.7.72"/>
    </reaction>
</comment>
<keyword evidence="14" id="KW-1185">Reference proteome</keyword>
<feature type="binding site" evidence="11">
    <location>
        <position position="102"/>
    </location>
    <ligand>
        <name>CTP</name>
        <dbReference type="ChEBI" id="CHEBI:37563"/>
    </ligand>
</feature>
<feature type="binding site" evidence="11">
    <location>
        <position position="32"/>
    </location>
    <ligand>
        <name>Mg(2+)</name>
        <dbReference type="ChEBI" id="CHEBI:18420"/>
    </ligand>
</feature>
<feature type="binding site" evidence="11">
    <location>
        <position position="160"/>
    </location>
    <ligand>
        <name>CTP</name>
        <dbReference type="ChEBI" id="CHEBI:37563"/>
    </ligand>
</feature>
<dbReference type="Pfam" id="PF01743">
    <property type="entry name" value="PolyA_pol"/>
    <property type="match status" value="1"/>
</dbReference>
<keyword evidence="7 11" id="KW-0692">RNA repair</keyword>
<comment type="miscellaneous">
    <text evidence="11">A single active site specifically recognizes both ATP and CTP and is responsible for their addition.</text>
</comment>
<feature type="binding site" evidence="11">
    <location>
        <position position="163"/>
    </location>
    <ligand>
        <name>ATP</name>
        <dbReference type="ChEBI" id="CHEBI:30616"/>
    </ligand>
</feature>
<dbReference type="SUPFAM" id="SSF81891">
    <property type="entry name" value="Poly A polymerase C-terminal region-like"/>
    <property type="match status" value="1"/>
</dbReference>
<dbReference type="GO" id="GO:0000049">
    <property type="term" value="F:tRNA binding"/>
    <property type="evidence" value="ECO:0007669"/>
    <property type="project" value="UniProtKB-UniRule"/>
</dbReference>
<dbReference type="AlphaFoldDB" id="A0A554XES4"/>
<dbReference type="CDD" id="cd05398">
    <property type="entry name" value="NT_ClassII-CCAase"/>
    <property type="match status" value="1"/>
</dbReference>
<dbReference type="RefSeq" id="WP_144328381.1">
    <property type="nucleotide sequence ID" value="NZ_VJON01000020.1"/>
</dbReference>
<dbReference type="EC" id="3.1.4.-" evidence="11"/>
<feature type="binding site" evidence="11">
    <location>
        <position position="160"/>
    </location>
    <ligand>
        <name>ATP</name>
        <dbReference type="ChEBI" id="CHEBI:30616"/>
    </ligand>
</feature>
<dbReference type="PROSITE" id="PS51831">
    <property type="entry name" value="HD"/>
    <property type="match status" value="1"/>
</dbReference>
<protein>
    <recommendedName>
        <fullName evidence="11">Multifunctional CCA protein</fullName>
    </recommendedName>
    <domain>
        <recommendedName>
            <fullName evidence="11">CCA-adding enzyme</fullName>
            <ecNumber evidence="11">2.7.7.72</ecNumber>
        </recommendedName>
        <alternativeName>
            <fullName evidence="11">CCA tRNA nucleotidyltransferase</fullName>
        </alternativeName>
        <alternativeName>
            <fullName evidence="11">tRNA CCA-pyrophosphorylase</fullName>
        </alternativeName>
        <alternativeName>
            <fullName evidence="11">tRNA adenylyl-/cytidylyl-transferase</fullName>
        </alternativeName>
        <alternativeName>
            <fullName evidence="11">tRNA nucleotidyltransferase</fullName>
        </alternativeName>
        <alternativeName>
            <fullName evidence="11">tRNA-NT</fullName>
        </alternativeName>
    </domain>
    <domain>
        <recommendedName>
            <fullName evidence="11">2'-nucleotidase</fullName>
            <ecNumber evidence="11">3.1.3.-</ecNumber>
        </recommendedName>
    </domain>
    <domain>
        <recommendedName>
            <fullName evidence="11">2',3'-cyclic phosphodiesterase</fullName>
            <ecNumber evidence="11">3.1.4.-</ecNumber>
        </recommendedName>
    </domain>
    <domain>
        <recommendedName>
            <fullName evidence="11">Phosphatase</fullName>
        </recommendedName>
    </domain>
</protein>
<evidence type="ECO:0000256" key="1">
    <source>
        <dbReference type="ARBA" id="ARBA00022596"/>
    </source>
</evidence>
<evidence type="ECO:0000256" key="4">
    <source>
        <dbReference type="ARBA" id="ARBA00022695"/>
    </source>
</evidence>
<keyword evidence="9 11" id="KW-0460">Magnesium</keyword>
<dbReference type="EC" id="3.1.3.-" evidence="11"/>
<evidence type="ECO:0000256" key="9">
    <source>
        <dbReference type="ARBA" id="ARBA00022842"/>
    </source>
</evidence>
<comment type="cofactor">
    <cofactor evidence="11">
        <name>Ni(2+)</name>
        <dbReference type="ChEBI" id="CHEBI:49786"/>
    </cofactor>
    <text evidence="11">Nickel for phosphatase activity.</text>
</comment>
<dbReference type="InterPro" id="IPR032828">
    <property type="entry name" value="PolyA_RNA-bd"/>
</dbReference>
<keyword evidence="2 11" id="KW-0808">Transferase</keyword>
<comment type="subunit">
    <text evidence="11">Monomer. Can also form homodimers and oligomers.</text>
</comment>
<dbReference type="GO" id="GO:0000287">
    <property type="term" value="F:magnesium ion binding"/>
    <property type="evidence" value="ECO:0007669"/>
    <property type="project" value="UniProtKB-UniRule"/>
</dbReference>
<name>A0A554XES4_9BURK</name>
<dbReference type="PIRSF" id="PIRSF000813">
    <property type="entry name" value="CCA_bact"/>
    <property type="match status" value="1"/>
</dbReference>
<dbReference type="InterPro" id="IPR002646">
    <property type="entry name" value="PolA_pol_head_dom"/>
</dbReference>
<dbReference type="HAMAP" id="MF_01261">
    <property type="entry name" value="CCA_bact_type1"/>
    <property type="match status" value="1"/>
</dbReference>
<proteinExistence type="inferred from homology"/>
<dbReference type="GO" id="GO:0016791">
    <property type="term" value="F:phosphatase activity"/>
    <property type="evidence" value="ECO:0007669"/>
    <property type="project" value="UniProtKB-UniRule"/>
</dbReference>
<keyword evidence="10 11" id="KW-0694">RNA-binding</keyword>
<evidence type="ECO:0000256" key="11">
    <source>
        <dbReference type="HAMAP-Rule" id="MF_01261"/>
    </source>
</evidence>
<sequence length="442" mass="49036">MEIYLVGGAVRDGLLGHFHEAHRHPDGSVHADRDWVVVGATPEAMAAAGYLPVGRDFPVFLHPDTREEYALARTERKTARGYHGFAFHAAPDVSLEQDLARRDLTINAMAVPLQALDANGHFDPADPRLVDPYGGRRDLRAKVLRHVTPAFAEDPVRILRMARFAARWPDFSVAPETMALMRDMVAHGEVDHLVPERVWQELARGLMEVRPSRMLQVLRACGALRALLPEVDRLWGVPQRADYHPEVDTGVHLELVLDMSARLQAPLAVRYACLCHDLGKGTTPADVLPRHLGHEERSARLAHAIGQRWRVPSDCRELADVVAREHGHIHRCEGLSAAATLRLLQRCDALRRPQRFEQVLLACECDARGRLHHSERPYPQAERLRRALQAALAVDTSAIAAQVQQAHPNARDLGPRIGAAIAHARERAIARAIDPCPASLGA</sequence>
<dbReference type="InterPro" id="IPR050124">
    <property type="entry name" value="tRNA_CCA-adding_enzyme"/>
</dbReference>
<feature type="binding site" evidence="11">
    <location>
        <position position="8"/>
    </location>
    <ligand>
        <name>CTP</name>
        <dbReference type="ChEBI" id="CHEBI:37563"/>
    </ligand>
</feature>
<feature type="binding site" evidence="11">
    <location>
        <position position="34"/>
    </location>
    <ligand>
        <name>Mg(2+)</name>
        <dbReference type="ChEBI" id="CHEBI:18420"/>
    </ligand>
</feature>
<dbReference type="EMBL" id="VJON01000020">
    <property type="protein sequence ID" value="TSE34348.1"/>
    <property type="molecule type" value="Genomic_DNA"/>
</dbReference>
<comment type="cofactor">
    <cofactor evidence="11">
        <name>Mg(2+)</name>
        <dbReference type="ChEBI" id="CHEBI:18420"/>
    </cofactor>
    <text evidence="11">Magnesium is required for nucleotidyltransferase activity.</text>
</comment>
<dbReference type="OrthoDB" id="9805698at2"/>
<dbReference type="GO" id="GO:0160016">
    <property type="term" value="F:CCACCA tRNA nucleotidyltransferase activity"/>
    <property type="evidence" value="ECO:0007669"/>
    <property type="project" value="RHEA"/>
</dbReference>
<feature type="binding site" evidence="11">
    <location>
        <position position="163"/>
    </location>
    <ligand>
        <name>CTP</name>
        <dbReference type="ChEBI" id="CHEBI:37563"/>
    </ligand>
</feature>
<keyword evidence="4 11" id="KW-0548">Nucleotidyltransferase</keyword>
<evidence type="ECO:0000259" key="12">
    <source>
        <dbReference type="PROSITE" id="PS51831"/>
    </source>
</evidence>
<dbReference type="GO" id="GO:0005524">
    <property type="term" value="F:ATP binding"/>
    <property type="evidence" value="ECO:0007669"/>
    <property type="project" value="UniProtKB-UniRule"/>
</dbReference>
<dbReference type="Gene3D" id="1.10.3090.10">
    <property type="entry name" value="cca-adding enzyme, domain 2"/>
    <property type="match status" value="1"/>
</dbReference>
<dbReference type="Pfam" id="PF12627">
    <property type="entry name" value="PolyA_pol_RNAbd"/>
    <property type="match status" value="1"/>
</dbReference>
<dbReference type="GO" id="GO:0042245">
    <property type="term" value="P:RNA repair"/>
    <property type="evidence" value="ECO:0007669"/>
    <property type="project" value="UniProtKB-KW"/>
</dbReference>
<dbReference type="SUPFAM" id="SSF81301">
    <property type="entry name" value="Nucleotidyltransferase"/>
    <property type="match status" value="1"/>
</dbReference>
<comment type="similarity">
    <text evidence="11">Belongs to the tRNA nucleotidyltransferase/poly(A) polymerase family. Bacterial CCA-adding enzyme type 1 subfamily.</text>
</comment>
<comment type="domain">
    <text evidence="11">Comprises two domains: an N-terminal domain containing the nucleotidyltransferase activity and a C-terminal HD domain associated with both phosphodiesterase and phosphatase activities.</text>
</comment>
<evidence type="ECO:0000256" key="7">
    <source>
        <dbReference type="ARBA" id="ARBA00022800"/>
    </source>
</evidence>
<evidence type="ECO:0000256" key="8">
    <source>
        <dbReference type="ARBA" id="ARBA00022840"/>
    </source>
</evidence>
<dbReference type="InterPro" id="IPR003607">
    <property type="entry name" value="HD/PDEase_dom"/>
</dbReference>
<keyword evidence="11" id="KW-0378">Hydrolase</keyword>
<keyword evidence="6 11" id="KW-0547">Nucleotide-binding</keyword>
<feature type="binding site" evidence="11">
    <location>
        <position position="11"/>
    </location>
    <ligand>
        <name>CTP</name>
        <dbReference type="ChEBI" id="CHEBI:37563"/>
    </ligand>
</feature>
<dbReference type="EC" id="2.7.7.72" evidence="11"/>
<feature type="domain" description="HD" evidence="12">
    <location>
        <begin position="249"/>
        <end position="350"/>
    </location>
</feature>
<keyword evidence="3 11" id="KW-0819">tRNA processing</keyword>
<dbReference type="Gene3D" id="3.30.460.10">
    <property type="entry name" value="Beta Polymerase, domain 2"/>
    <property type="match status" value="1"/>
</dbReference>
<evidence type="ECO:0000256" key="10">
    <source>
        <dbReference type="ARBA" id="ARBA00022884"/>
    </source>
</evidence>
<dbReference type="InterPro" id="IPR043519">
    <property type="entry name" value="NT_sf"/>
</dbReference>
<dbReference type="PANTHER" id="PTHR47545">
    <property type="entry name" value="MULTIFUNCTIONAL CCA PROTEIN"/>
    <property type="match status" value="1"/>
</dbReference>
<dbReference type="GO" id="GO:0001680">
    <property type="term" value="P:tRNA 3'-terminal CCA addition"/>
    <property type="evidence" value="ECO:0007669"/>
    <property type="project" value="UniProtKB-UniRule"/>
</dbReference>
<evidence type="ECO:0000256" key="6">
    <source>
        <dbReference type="ARBA" id="ARBA00022741"/>
    </source>
</evidence>
<evidence type="ECO:0000313" key="14">
    <source>
        <dbReference type="Proteomes" id="UP000318294"/>
    </source>
</evidence>
<gene>
    <name evidence="11 13" type="primary">cca</name>
    <name evidence="13" type="ORF">Tchar_01441</name>
</gene>
<dbReference type="InterPro" id="IPR006674">
    <property type="entry name" value="HD_domain"/>
</dbReference>
<keyword evidence="5 11" id="KW-0479">Metal-binding</keyword>
<dbReference type="Pfam" id="PF01966">
    <property type="entry name" value="HD"/>
    <property type="match status" value="1"/>
</dbReference>
<reference evidence="13 14" key="1">
    <citation type="submission" date="2019-07" db="EMBL/GenBank/DDBJ databases">
        <title>Tepidimonas charontis SPSP-6 draft genome.</title>
        <authorList>
            <person name="Da Costa M.S."/>
            <person name="Froufe H.J.C."/>
            <person name="Egas C."/>
            <person name="Albuquerque L."/>
        </authorList>
    </citation>
    <scope>NUCLEOTIDE SEQUENCE [LARGE SCALE GENOMIC DNA]</scope>
    <source>
        <strain evidence="13 14">SPSP-6</strain>
    </source>
</reference>
<organism evidence="13 14">
    <name type="scientific">Tepidimonas charontis</name>
    <dbReference type="NCBI Taxonomy" id="2267262"/>
    <lineage>
        <taxon>Bacteria</taxon>
        <taxon>Pseudomonadati</taxon>
        <taxon>Pseudomonadota</taxon>
        <taxon>Betaproteobacteria</taxon>
        <taxon>Burkholderiales</taxon>
        <taxon>Tepidimonas</taxon>
    </lineage>
</organism>
<dbReference type="NCBIfam" id="NF008137">
    <property type="entry name" value="PRK10885.1"/>
    <property type="match status" value="1"/>
</dbReference>
<accession>A0A554XES4</accession>
<evidence type="ECO:0000256" key="3">
    <source>
        <dbReference type="ARBA" id="ARBA00022694"/>
    </source>
</evidence>